<dbReference type="InterPro" id="IPR002634">
    <property type="entry name" value="BolA"/>
</dbReference>
<dbReference type="EMBL" id="GDKF01004085">
    <property type="protein sequence ID" value="JAT74537.1"/>
    <property type="molecule type" value="Transcribed_RNA"/>
</dbReference>
<dbReference type="Gene3D" id="3.90.1010.10">
    <property type="match status" value="1"/>
</dbReference>
<dbReference type="Pfam" id="PF02657">
    <property type="entry name" value="SufE"/>
    <property type="match status" value="1"/>
</dbReference>
<dbReference type="PANTHER" id="PTHR46230:SF3">
    <property type="entry name" value="SUFE-LIKE PROTEIN 1, CHLOROPLASTIC_MITOCHONDRIAL"/>
    <property type="match status" value="1"/>
</dbReference>
<evidence type="ECO:0000313" key="3">
    <source>
        <dbReference type="EMBL" id="JAT74537.1"/>
    </source>
</evidence>
<dbReference type="PANTHER" id="PTHR46230">
    <property type="match status" value="1"/>
</dbReference>
<evidence type="ECO:0000256" key="1">
    <source>
        <dbReference type="SAM" id="MobiDB-lite"/>
    </source>
</evidence>
<feature type="region of interest" description="Disordered" evidence="1">
    <location>
        <begin position="26"/>
        <end position="57"/>
    </location>
</feature>
<dbReference type="InterPro" id="IPR003808">
    <property type="entry name" value="Fe-S_metab-assoc_dom"/>
</dbReference>
<sequence>SFWDEPELLDMQTMNATCIRPFTAVTPRRGTHTPRLHVSRRARGTAPKASGTSTTLPPALESIVQSFQAVPDPMSRYKQLLHFASRLDPLPAEFHTPEHKVEGCVSQVWVAAQLDRAANTLSWRADSDSQLTKGLAALLVVGLSGLSPQETVQISPDFITSLGFQQALTPSRNNGFLNMFRLMQRKALDLCLLQGGKAGASPGHGPGAATTGAAAGEEAAGPGRPRGGGEAAPQPGDAAAEPSASEQQHMGPVAASMRRKLQDAFQPLRLELVDESGKHAHHAGVRSMGKAGQKGETHFALSIVSPRFQGLSTLKRHRLVYASLAEELAGSVHALQMNTQTPEEAGVV</sequence>
<feature type="compositionally biased region" description="Basic residues" evidence="1">
    <location>
        <begin position="29"/>
        <end position="43"/>
    </location>
</feature>
<organism evidence="3">
    <name type="scientific">Auxenochlorella protothecoides</name>
    <name type="common">Green microalga</name>
    <name type="synonym">Chlorella protothecoides</name>
    <dbReference type="NCBI Taxonomy" id="3075"/>
    <lineage>
        <taxon>Eukaryota</taxon>
        <taxon>Viridiplantae</taxon>
        <taxon>Chlorophyta</taxon>
        <taxon>core chlorophytes</taxon>
        <taxon>Trebouxiophyceae</taxon>
        <taxon>Chlorellales</taxon>
        <taxon>Chlorellaceae</taxon>
        <taxon>Auxenochlorella</taxon>
    </lineage>
</organism>
<proteinExistence type="predicted"/>
<dbReference type="InterPro" id="IPR036065">
    <property type="entry name" value="BolA-like_sf"/>
</dbReference>
<dbReference type="AlphaFoldDB" id="A0A1D2A5R8"/>
<dbReference type="SUPFAM" id="SSF82649">
    <property type="entry name" value="SufE/NifU"/>
    <property type="match status" value="1"/>
</dbReference>
<dbReference type="SUPFAM" id="SSF82657">
    <property type="entry name" value="BolA-like"/>
    <property type="match status" value="1"/>
</dbReference>
<protein>
    <recommendedName>
        <fullName evidence="2">Fe-S metabolism associated domain-containing protein</fullName>
    </recommendedName>
</protein>
<dbReference type="Pfam" id="PF01722">
    <property type="entry name" value="BolA"/>
    <property type="match status" value="1"/>
</dbReference>
<name>A0A1D2A5R8_AUXPR</name>
<feature type="compositionally biased region" description="Low complexity" evidence="1">
    <location>
        <begin position="207"/>
        <end position="223"/>
    </location>
</feature>
<feature type="domain" description="Fe-S metabolism associated" evidence="2">
    <location>
        <begin position="65"/>
        <end position="185"/>
    </location>
</feature>
<dbReference type="Gene3D" id="3.30.300.90">
    <property type="entry name" value="BolA-like"/>
    <property type="match status" value="1"/>
</dbReference>
<dbReference type="GO" id="GO:0016226">
    <property type="term" value="P:iron-sulfur cluster assembly"/>
    <property type="evidence" value="ECO:0007669"/>
    <property type="project" value="TreeGrafter"/>
</dbReference>
<feature type="non-terminal residue" evidence="3">
    <location>
        <position position="1"/>
    </location>
</feature>
<reference evidence="3" key="1">
    <citation type="submission" date="2015-08" db="EMBL/GenBank/DDBJ databases">
        <authorList>
            <person name="Babu N.S."/>
            <person name="Beckwith C.J."/>
            <person name="Beseler K.G."/>
            <person name="Brison A."/>
            <person name="Carone J.V."/>
            <person name="Caskin T.P."/>
            <person name="Diamond M."/>
            <person name="Durham M.E."/>
            <person name="Foxe J.M."/>
            <person name="Go M."/>
            <person name="Henderson B.A."/>
            <person name="Jones I.B."/>
            <person name="McGettigan J.A."/>
            <person name="Micheletti S.J."/>
            <person name="Nasrallah M.E."/>
            <person name="Ortiz D."/>
            <person name="Piller C.R."/>
            <person name="Privatt S.R."/>
            <person name="Schneider S.L."/>
            <person name="Sharp S."/>
            <person name="Smith T.C."/>
            <person name="Stanton J.D."/>
            <person name="Ullery H.E."/>
            <person name="Wilson R.J."/>
            <person name="Serrano M.G."/>
            <person name="Buck G."/>
            <person name="Lee V."/>
            <person name="Wang Y."/>
            <person name="Carvalho R."/>
            <person name="Voegtly L."/>
            <person name="Shi R."/>
            <person name="Duckworth R."/>
            <person name="Johnson A."/>
            <person name="Loviza R."/>
            <person name="Walstead R."/>
            <person name="Shah Z."/>
            <person name="Kiflezghi M."/>
            <person name="Wade K."/>
            <person name="Ball S.L."/>
            <person name="Bradley K.W."/>
            <person name="Asai D.J."/>
            <person name="Bowman C.A."/>
            <person name="Russell D.A."/>
            <person name="Pope W.H."/>
            <person name="Jacobs-Sera D."/>
            <person name="Hendrix R.W."/>
            <person name="Hatfull G.F."/>
        </authorList>
    </citation>
    <scope>NUCLEOTIDE SEQUENCE</scope>
</reference>
<gene>
    <name evidence="3" type="ORF">g.1335</name>
</gene>
<evidence type="ECO:0000259" key="2">
    <source>
        <dbReference type="Pfam" id="PF02657"/>
    </source>
</evidence>
<feature type="region of interest" description="Disordered" evidence="1">
    <location>
        <begin position="199"/>
        <end position="253"/>
    </location>
</feature>
<accession>A0A1D2A5R8</accession>